<protein>
    <recommendedName>
        <fullName evidence="6">ATPase</fullName>
    </recommendedName>
</protein>
<dbReference type="Proteomes" id="UP000247465">
    <property type="component" value="Chromosome"/>
</dbReference>
<accession>A0A2Z4AMR8</accession>
<feature type="domain" description="ATPase of the ABC class C-terminal" evidence="1">
    <location>
        <begin position="175"/>
        <end position="458"/>
    </location>
</feature>
<dbReference type="InterPro" id="IPR046834">
    <property type="entry name" value="ABC_ATPase_C"/>
</dbReference>
<dbReference type="InterPro" id="IPR019195">
    <property type="entry name" value="ABC_ATPase_put"/>
</dbReference>
<dbReference type="PANTHER" id="PTHR38149">
    <property type="entry name" value="ATPASE"/>
    <property type="match status" value="1"/>
</dbReference>
<sequence length="589" mass="65976">MNEMSELVGILRRIDGRSYKAYRDITGTYRVGAGWIFIDHVQADPFAAPSKVRFRLNQDQSQIPEDLWESRIRRTALEDFLARRMDETIRWARPERREKGKGGLFSIDSGRQEVLERTAAVVTRLWVEVRMEIGLPATGRRVLGRKAEEMLCNALPALGEKALTWTPSVDSQGRNFVLCVENQEALRQQLEERRLVAFVGEGSILPRQSGVSDRPMGREEVVLFRSPDSLRVTLNLPNPIGAFGNGIKTISGMGIPRGVTLIVGGGYHGKSTLLRALERGVYAHIPGDGREYVVTHPDAIKIRSEDRRRVEKVDVSPFIGELPNGQSTETFSTEEASGSTSQAAAILEAIEVGARVLLMDEDTSATNLMMRDARMQALVKKQNEPITPLTDRIRGIYEEAEVSTVLAIGGSGDYFDIADTIITVQEYRAIDSTVEAKKVAMEMPNLRAFETKAPFPQVVQRIPLAHSLNPARGRWPVKIDAFKVDVIKYGETTIDLRCVEQVVDCSQTRAIGYALYLASQRFMSREATLSEVLDKIDEFFECEGLDALRQGRSQRSERDLSHPGNFARPRRHEIAAALNRLRTLLVKQQ</sequence>
<evidence type="ECO:0000259" key="1">
    <source>
        <dbReference type="Pfam" id="PF09818"/>
    </source>
</evidence>
<dbReference type="InterPro" id="IPR046833">
    <property type="entry name" value="ABC_N"/>
</dbReference>
<dbReference type="Pfam" id="PF21117">
    <property type="entry name" value="MRB1590_C"/>
    <property type="match status" value="1"/>
</dbReference>
<dbReference type="InterPro" id="IPR049069">
    <property type="entry name" value="MRB1590-like_C"/>
</dbReference>
<feature type="domain" description="MRB1590-like C-terminal" evidence="3">
    <location>
        <begin position="478"/>
        <end position="586"/>
    </location>
</feature>
<reference evidence="4 5" key="1">
    <citation type="submission" date="2018-06" db="EMBL/GenBank/DDBJ databases">
        <title>Draft Genome Sequence of a Novel Marine Bacterium Related to the Verrucomicrobia.</title>
        <authorList>
            <person name="Vosseberg J."/>
            <person name="Martijn J."/>
            <person name="Ettema T.J.G."/>
        </authorList>
    </citation>
    <scope>NUCLEOTIDE SEQUENCE [LARGE SCALE GENOMIC DNA]</scope>
    <source>
        <strain evidence="4">TARA_B100001123</strain>
    </source>
</reference>
<gene>
    <name evidence="4" type="ORF">DF168_01704</name>
</gene>
<proteinExistence type="predicted"/>
<evidence type="ECO:0000259" key="2">
    <source>
        <dbReference type="Pfam" id="PF20446"/>
    </source>
</evidence>
<dbReference type="Pfam" id="PF20446">
    <property type="entry name" value="ABC_N"/>
    <property type="match status" value="1"/>
</dbReference>
<dbReference type="SUPFAM" id="SSF52540">
    <property type="entry name" value="P-loop containing nucleoside triphosphate hydrolases"/>
    <property type="match status" value="1"/>
</dbReference>
<name>A0A2Z4AMR8_9BACT</name>
<evidence type="ECO:0008006" key="6">
    <source>
        <dbReference type="Google" id="ProtNLM"/>
    </source>
</evidence>
<evidence type="ECO:0000313" key="4">
    <source>
        <dbReference type="EMBL" id="AWT60490.1"/>
    </source>
</evidence>
<dbReference type="InterPro" id="IPR027417">
    <property type="entry name" value="P-loop_NTPase"/>
</dbReference>
<organism evidence="4 5">
    <name type="scientific">Candidatus Moanibacter tarae</name>
    <dbReference type="NCBI Taxonomy" id="2200854"/>
    <lineage>
        <taxon>Bacteria</taxon>
        <taxon>Pseudomonadati</taxon>
        <taxon>Verrucomicrobiota</taxon>
        <taxon>Opitutia</taxon>
        <taxon>Puniceicoccales</taxon>
        <taxon>Puniceicoccales incertae sedis</taxon>
        <taxon>Candidatus Moanibacter</taxon>
    </lineage>
</organism>
<dbReference type="EMBL" id="CP029803">
    <property type="protein sequence ID" value="AWT60490.1"/>
    <property type="molecule type" value="Genomic_DNA"/>
</dbReference>
<feature type="domain" description="ATPase of the ABC class N-terminal" evidence="2">
    <location>
        <begin position="4"/>
        <end position="163"/>
    </location>
</feature>
<evidence type="ECO:0000259" key="3">
    <source>
        <dbReference type="Pfam" id="PF21117"/>
    </source>
</evidence>
<evidence type="ECO:0000313" key="5">
    <source>
        <dbReference type="Proteomes" id="UP000247465"/>
    </source>
</evidence>
<dbReference type="KEGG" id="mtar:DF168_01704"/>
<dbReference type="PANTHER" id="PTHR38149:SF1">
    <property type="entry name" value="ATPASE"/>
    <property type="match status" value="1"/>
</dbReference>
<dbReference type="AlphaFoldDB" id="A0A2Z4AMR8"/>
<dbReference type="Pfam" id="PF09818">
    <property type="entry name" value="ABC_ATPase"/>
    <property type="match status" value="1"/>
</dbReference>